<feature type="domain" description="NTF2-like N-terminal transpeptidase" evidence="7">
    <location>
        <begin position="46"/>
        <end position="166"/>
    </location>
</feature>
<organism evidence="8 9">
    <name type="scientific">Actinomadura macrotermitis</name>
    <dbReference type="NCBI Taxonomy" id="2585200"/>
    <lineage>
        <taxon>Bacteria</taxon>
        <taxon>Bacillati</taxon>
        <taxon>Actinomycetota</taxon>
        <taxon>Actinomycetes</taxon>
        <taxon>Streptosporangiales</taxon>
        <taxon>Thermomonosporaceae</taxon>
        <taxon>Actinomadura</taxon>
    </lineage>
</organism>
<feature type="domain" description="Penicillin-binding protein transpeptidase" evidence="5">
    <location>
        <begin position="378"/>
        <end position="632"/>
    </location>
</feature>
<sequence length="649" mass="68610">MPMNSRSRGRDSARTPFRRVISVAAVGTLVASLTSGCFAEPSVMPTVRDFLIAWQVGNYKAAAKLTTGADRAAVENTLGQVRGQLDAASLKLALGTPTQNDSDANVPAAIVKNGDQADARFSVKIDLGENGEPWSYTSLMHLKRVGDDWKVVWSPSIINPSLKPGQRLAVLTEVPERAPILDSTARSLQLKVKVGVAGVYPEKLRDPQRVMDQLAKAVAQDGGRKLDVERLIGRIRSAPPQRFLPLLTLQRQADAALLARLARIDGLFLQFGEAPIAAKLAPELIGNLGPATDDTLQQVGAPYQPGDTIGVNGLQLVLQRRLAGTPTVQVVAQDPSGRDTKELRSWPGSPPQEVRTTLNGKYQPRADRALAGLKSPASLIALNPSTGDVLANANHLTNGANLAMQGHYPPGLTFGLVSAQTLLLAGAARNTRIDCPGTATVGDRTFTNRAAGATTLEYLFARNCTTTLAELSKQVDTKTLMAAVDRFGIGKNWGMTAPVFTGSVPAPANEGDKAATFVGQGRVRVSPLNMALVAAAVQNGSWKPPYVLTVPRSTETPLPVFMDQVATSEMQKLARRSIASGATAANIGQGANAVNGVVASVDYDEGGVTKTVTWFVGYRADIAFAIAVEGKANLAKLAARFLTGTAPAR</sequence>
<gene>
    <name evidence="8" type="ORF">ACRB68_51570</name>
</gene>
<dbReference type="Pfam" id="PF03717">
    <property type="entry name" value="PBP_dimer"/>
    <property type="match status" value="1"/>
</dbReference>
<dbReference type="Gene3D" id="3.30.1390.30">
    <property type="entry name" value="Penicillin-binding protein 2a, domain 3"/>
    <property type="match status" value="1"/>
</dbReference>
<dbReference type="Pfam" id="PF00905">
    <property type="entry name" value="Transpeptidase"/>
    <property type="match status" value="1"/>
</dbReference>
<feature type="domain" description="Penicillin-binding protein dimerisation" evidence="6">
    <location>
        <begin position="174"/>
        <end position="342"/>
    </location>
</feature>
<dbReference type="InterPro" id="IPR005311">
    <property type="entry name" value="PBP_dimer"/>
</dbReference>
<dbReference type="AlphaFoldDB" id="A0A7K0C0U9"/>
<dbReference type="GO" id="GO:0005886">
    <property type="term" value="C:plasma membrane"/>
    <property type="evidence" value="ECO:0007669"/>
    <property type="project" value="TreeGrafter"/>
</dbReference>
<evidence type="ECO:0000256" key="1">
    <source>
        <dbReference type="ARBA" id="ARBA00004370"/>
    </source>
</evidence>
<dbReference type="InterPro" id="IPR007887">
    <property type="entry name" value="MecA_N"/>
</dbReference>
<evidence type="ECO:0000256" key="3">
    <source>
        <dbReference type="ARBA" id="ARBA00023136"/>
    </source>
</evidence>
<dbReference type="Pfam" id="PF05223">
    <property type="entry name" value="MecA_N"/>
    <property type="match status" value="1"/>
</dbReference>
<dbReference type="GO" id="GO:0071555">
    <property type="term" value="P:cell wall organization"/>
    <property type="evidence" value="ECO:0007669"/>
    <property type="project" value="TreeGrafter"/>
</dbReference>
<comment type="caution">
    <text evidence="8">The sequence shown here is derived from an EMBL/GenBank/DDBJ whole genome shotgun (WGS) entry which is preliminary data.</text>
</comment>
<comment type="subcellular location">
    <subcellularLocation>
        <location evidence="1">Membrane</location>
    </subcellularLocation>
</comment>
<dbReference type="InterPro" id="IPR012338">
    <property type="entry name" value="Beta-lactam/transpept-like"/>
</dbReference>
<keyword evidence="9" id="KW-1185">Reference proteome</keyword>
<evidence type="ECO:0000259" key="6">
    <source>
        <dbReference type="Pfam" id="PF03717"/>
    </source>
</evidence>
<evidence type="ECO:0008006" key="10">
    <source>
        <dbReference type="Google" id="ProtNLM"/>
    </source>
</evidence>
<dbReference type="Proteomes" id="UP000487268">
    <property type="component" value="Unassembled WGS sequence"/>
</dbReference>
<reference evidence="8 9" key="1">
    <citation type="submission" date="2019-10" db="EMBL/GenBank/DDBJ databases">
        <title>Actinomadura rubteroloni sp. nov. and Actinomadura macrotermitis sp. nov., isolated from the gut of fungus growing-termite Macrotermes natalensis.</title>
        <authorList>
            <person name="Benndorf R."/>
            <person name="Martin K."/>
            <person name="Kuefner M."/>
            <person name="De Beer W."/>
            <person name="Kaster A.-K."/>
            <person name="Vollmers J."/>
            <person name="Poulsen M."/>
            <person name="Beemelmanns C."/>
        </authorList>
    </citation>
    <scope>NUCLEOTIDE SEQUENCE [LARGE SCALE GENOMIC DNA]</scope>
    <source>
        <strain evidence="8 9">RB68</strain>
    </source>
</reference>
<dbReference type="GO" id="GO:0071972">
    <property type="term" value="F:peptidoglycan L,D-transpeptidase activity"/>
    <property type="evidence" value="ECO:0007669"/>
    <property type="project" value="TreeGrafter"/>
</dbReference>
<evidence type="ECO:0000313" key="8">
    <source>
        <dbReference type="EMBL" id="MQY07059.1"/>
    </source>
</evidence>
<evidence type="ECO:0000259" key="7">
    <source>
        <dbReference type="Pfam" id="PF05223"/>
    </source>
</evidence>
<dbReference type="SUPFAM" id="SSF56519">
    <property type="entry name" value="Penicillin binding protein dimerisation domain"/>
    <property type="match status" value="1"/>
</dbReference>
<dbReference type="PANTHER" id="PTHR30627">
    <property type="entry name" value="PEPTIDOGLYCAN D,D-TRANSPEPTIDASE"/>
    <property type="match status" value="1"/>
</dbReference>
<dbReference type="InterPro" id="IPR050515">
    <property type="entry name" value="Beta-lactam/transpept"/>
</dbReference>
<dbReference type="SUPFAM" id="SSF56601">
    <property type="entry name" value="beta-lactamase/transpeptidase-like"/>
    <property type="match status" value="1"/>
</dbReference>
<dbReference type="EMBL" id="WEGH01000003">
    <property type="protein sequence ID" value="MQY07059.1"/>
    <property type="molecule type" value="Genomic_DNA"/>
</dbReference>
<dbReference type="PANTHER" id="PTHR30627:SF24">
    <property type="entry name" value="PENICILLIN-BINDING PROTEIN 4B"/>
    <property type="match status" value="1"/>
</dbReference>
<dbReference type="GO" id="GO:0046677">
    <property type="term" value="P:response to antibiotic"/>
    <property type="evidence" value="ECO:0007669"/>
    <property type="project" value="InterPro"/>
</dbReference>
<dbReference type="GO" id="GO:0008658">
    <property type="term" value="F:penicillin binding"/>
    <property type="evidence" value="ECO:0007669"/>
    <property type="project" value="InterPro"/>
</dbReference>
<evidence type="ECO:0000256" key="2">
    <source>
        <dbReference type="ARBA" id="ARBA00007171"/>
    </source>
</evidence>
<dbReference type="InterPro" id="IPR036138">
    <property type="entry name" value="PBP_dimer_sf"/>
</dbReference>
<dbReference type="Gene3D" id="3.90.1310.10">
    <property type="entry name" value="Penicillin-binding protein 2a (Domain 2)"/>
    <property type="match status" value="1"/>
</dbReference>
<feature type="region of interest" description="Disordered" evidence="4">
    <location>
        <begin position="335"/>
        <end position="355"/>
    </location>
</feature>
<name>A0A7K0C0U9_9ACTN</name>
<evidence type="ECO:0000259" key="5">
    <source>
        <dbReference type="Pfam" id="PF00905"/>
    </source>
</evidence>
<evidence type="ECO:0000256" key="4">
    <source>
        <dbReference type="SAM" id="MobiDB-lite"/>
    </source>
</evidence>
<comment type="similarity">
    <text evidence="2">Belongs to the transpeptidase family.</text>
</comment>
<dbReference type="InterPro" id="IPR001460">
    <property type="entry name" value="PCN-bd_Tpept"/>
</dbReference>
<keyword evidence="3" id="KW-0472">Membrane</keyword>
<accession>A0A7K0C0U9</accession>
<evidence type="ECO:0000313" key="9">
    <source>
        <dbReference type="Proteomes" id="UP000487268"/>
    </source>
</evidence>
<proteinExistence type="inferred from homology"/>
<protein>
    <recommendedName>
        <fullName evidence="10">NTF2 domain-containing protein transpeptidase</fullName>
    </recommendedName>
</protein>
<dbReference type="Gene3D" id="3.40.710.10">
    <property type="entry name" value="DD-peptidase/beta-lactamase superfamily"/>
    <property type="match status" value="1"/>
</dbReference>